<gene>
    <name evidence="2" type="ORF">VSX58_22260</name>
</gene>
<dbReference type="InterPro" id="IPR016187">
    <property type="entry name" value="CTDL_fold"/>
</dbReference>
<dbReference type="Pfam" id="PF03781">
    <property type="entry name" value="FGE-sulfatase"/>
    <property type="match status" value="1"/>
</dbReference>
<keyword evidence="3" id="KW-1185">Reference proteome</keyword>
<organism evidence="2 3">
    <name type="scientific">Brenneria populi</name>
    <dbReference type="NCBI Taxonomy" id="1505588"/>
    <lineage>
        <taxon>Bacteria</taxon>
        <taxon>Pseudomonadati</taxon>
        <taxon>Pseudomonadota</taxon>
        <taxon>Gammaproteobacteria</taxon>
        <taxon>Enterobacterales</taxon>
        <taxon>Pectobacteriaceae</taxon>
        <taxon>Brenneria</taxon>
    </lineage>
</organism>
<dbReference type="InterPro" id="IPR051043">
    <property type="entry name" value="Sulfatase_Mod_Factor_Kinase"/>
</dbReference>
<evidence type="ECO:0000313" key="3">
    <source>
        <dbReference type="Proteomes" id="UP001309705"/>
    </source>
</evidence>
<dbReference type="InterPro" id="IPR005532">
    <property type="entry name" value="SUMF_dom"/>
</dbReference>
<dbReference type="PROSITE" id="PS51257">
    <property type="entry name" value="PROKAR_LIPOPROTEIN"/>
    <property type="match status" value="1"/>
</dbReference>
<dbReference type="PANTHER" id="PTHR23150:SF19">
    <property type="entry name" value="FORMYLGLYCINE-GENERATING ENZYME"/>
    <property type="match status" value="1"/>
</dbReference>
<reference evidence="2 3" key="1">
    <citation type="journal article" date="2017" name="Int. J. Syst. Evol. Microbiol.">
        <title>Brenneria populi subsp. brevivirga subsp. nov. isolated from symptomatic bark of Populus x euramericana canker, and description of Brenneria populi subsp. populi subsp. nov.</title>
        <authorList>
            <person name="Zheng M.H."/>
            <person name="Piao C.G."/>
            <person name="Xue H."/>
            <person name="Guo M.W."/>
            <person name="Li Y."/>
        </authorList>
    </citation>
    <scope>NUCLEOTIDE SEQUENCE [LARGE SCALE GENOMIC DNA]</scope>
    <source>
        <strain evidence="2 3">D9-5</strain>
    </source>
</reference>
<dbReference type="PANTHER" id="PTHR23150">
    <property type="entry name" value="SULFATASE MODIFYING FACTOR 1, 2"/>
    <property type="match status" value="1"/>
</dbReference>
<sequence>MKKMIIIILFPLLTIACDDKTTLTSSQIKTRDEIVKRSMENMVAIKGDTFQMGDFGKLVGEKLPLTSEPDNKILHDVTLRDFSISKYKVTYRDYNAYLSLTGQEKPEVSLMFKALENKILAPDMPAAMNWKQAKDYCQWLGKAAGKNIDLPTEAQWEYAARNGGKMVIYATDNGQYEEGRNLANSDQKMAMTGVSSLNYPVGKFPPTPLGLYDMAGNGVDWINDWYDPDYYARSEKIDPRGPDHGTKKVVRGYQSGGGAFANQTVFRQFIEPDANSKGRMVLPAYNARCVINP</sequence>
<protein>
    <submittedName>
        <fullName evidence="2">SUMF1/EgtB/PvdO family nonheme iron enzyme</fullName>
    </submittedName>
</protein>
<dbReference type="EMBL" id="JAYWTM010000054">
    <property type="protein sequence ID" value="MEC5345306.1"/>
    <property type="molecule type" value="Genomic_DNA"/>
</dbReference>
<dbReference type="SUPFAM" id="SSF56436">
    <property type="entry name" value="C-type lectin-like"/>
    <property type="match status" value="1"/>
</dbReference>
<accession>A0ABU6JYV8</accession>
<dbReference type="InterPro" id="IPR042095">
    <property type="entry name" value="SUMF_sf"/>
</dbReference>
<dbReference type="RefSeq" id="WP_327619962.1">
    <property type="nucleotide sequence ID" value="NZ_JAYWTM010000054.1"/>
</dbReference>
<proteinExistence type="predicted"/>
<comment type="caution">
    <text evidence="2">The sequence shown here is derived from an EMBL/GenBank/DDBJ whole genome shotgun (WGS) entry which is preliminary data.</text>
</comment>
<feature type="domain" description="Sulfatase-modifying factor enzyme-like" evidence="1">
    <location>
        <begin position="39"/>
        <end position="264"/>
    </location>
</feature>
<evidence type="ECO:0000259" key="1">
    <source>
        <dbReference type="Pfam" id="PF03781"/>
    </source>
</evidence>
<evidence type="ECO:0000313" key="2">
    <source>
        <dbReference type="EMBL" id="MEC5345306.1"/>
    </source>
</evidence>
<name>A0ABU6JYV8_9GAMM</name>
<dbReference type="Proteomes" id="UP001309705">
    <property type="component" value="Unassembled WGS sequence"/>
</dbReference>
<dbReference type="Gene3D" id="3.90.1580.10">
    <property type="entry name" value="paralog of FGE (formylglycine-generating enzyme)"/>
    <property type="match status" value="1"/>
</dbReference>